<reference evidence="3 4" key="1">
    <citation type="submission" date="2016-05" db="EMBL/GenBank/DDBJ databases">
        <title>Genome sequencing reveals origins of a unique bacterial endosymbiosis in the earliest lineages of terrestrial Fungi.</title>
        <authorList>
            <consortium name="DOE Joint Genome Institute"/>
            <person name="Uehling J."/>
            <person name="Gryganskyi A."/>
            <person name="Hameed K."/>
            <person name="Tschaplinski T."/>
            <person name="Misztal P."/>
            <person name="Wu S."/>
            <person name="Desiro A."/>
            <person name="Vande Pol N."/>
            <person name="Du Z.-Y."/>
            <person name="Zienkiewicz A."/>
            <person name="Zienkiewicz K."/>
            <person name="Morin E."/>
            <person name="Tisserant E."/>
            <person name="Splivallo R."/>
            <person name="Hainaut M."/>
            <person name="Henrissat B."/>
            <person name="Ohm R."/>
            <person name="Kuo A."/>
            <person name="Yan J."/>
            <person name="Lipzen A."/>
            <person name="Nolan M."/>
            <person name="Labutti K."/>
            <person name="Barry K."/>
            <person name="Goldstein A."/>
            <person name="Labbe J."/>
            <person name="Schadt C."/>
            <person name="Tuskan G."/>
            <person name="Grigoriev I."/>
            <person name="Martin F."/>
            <person name="Vilgalys R."/>
            <person name="Bonito G."/>
        </authorList>
    </citation>
    <scope>NUCLEOTIDE SEQUENCE [LARGE SCALE GENOMIC DNA]</scope>
    <source>
        <strain evidence="3 4">AG-77</strain>
    </source>
</reference>
<feature type="domain" description="Aminoglycoside phosphotransferase" evidence="2">
    <location>
        <begin position="274"/>
        <end position="417"/>
    </location>
</feature>
<dbReference type="SUPFAM" id="SSF56112">
    <property type="entry name" value="Protein kinase-like (PK-like)"/>
    <property type="match status" value="1"/>
</dbReference>
<evidence type="ECO:0000313" key="3">
    <source>
        <dbReference type="EMBL" id="OAQ30840.1"/>
    </source>
</evidence>
<accession>A0A197K036</accession>
<evidence type="ECO:0000259" key="2">
    <source>
        <dbReference type="Pfam" id="PF01636"/>
    </source>
</evidence>
<feature type="compositionally biased region" description="Acidic residues" evidence="1">
    <location>
        <begin position="56"/>
        <end position="70"/>
    </location>
</feature>
<feature type="compositionally biased region" description="Low complexity" evidence="1">
    <location>
        <begin position="77"/>
        <end position="91"/>
    </location>
</feature>
<dbReference type="InterPro" id="IPR011009">
    <property type="entry name" value="Kinase-like_dom_sf"/>
</dbReference>
<gene>
    <name evidence="3" type="ORF">K457DRAFT_31340</name>
</gene>
<evidence type="ECO:0000256" key="1">
    <source>
        <dbReference type="SAM" id="MobiDB-lite"/>
    </source>
</evidence>
<dbReference type="InterPro" id="IPR002575">
    <property type="entry name" value="Aminoglycoside_PTrfase"/>
</dbReference>
<protein>
    <recommendedName>
        <fullName evidence="2">Aminoglycoside phosphotransferase domain-containing protein</fullName>
    </recommendedName>
</protein>
<dbReference type="EMBL" id="KV442033">
    <property type="protein sequence ID" value="OAQ30840.1"/>
    <property type="molecule type" value="Genomic_DNA"/>
</dbReference>
<keyword evidence="4" id="KW-1185">Reference proteome</keyword>
<dbReference type="Proteomes" id="UP000078512">
    <property type="component" value="Unassembled WGS sequence"/>
</dbReference>
<name>A0A197K036_9FUNG</name>
<evidence type="ECO:0000313" key="4">
    <source>
        <dbReference type="Proteomes" id="UP000078512"/>
    </source>
</evidence>
<sequence>MTTAMFKTGMNRSLLNKEFFQAILDRAYGPNRTLTKSWSEEELDSSASILSNISSGDDDEDEDDENFSSEEDGHHGGSLSAVSSSSTGNSGHNEEPCPMNDMTGHFLYRIEFESRTHPSILSSSSPSLPHGSLSISATSRAENYHSISTSNNDNHNNEGQLYVVIKSKPIDTALIELTNIMAQLQGGEFAEEYDLVKDQTGFRNSHIREIELAELSWQVGGAMESISTKVYNVLRNDSQQLYALCLEYLDPSLGNITHMNSTDIALTTWSSNDIHLVLRDLASFHAQFLGQEDRILGMTFLETPTRSLMRLLRPAYEAMVKINRKNEPTLFSQFLTDSMLDFLEHSDEYWAKVEKSPRTLIHGDFNTRNICLRLDPSTGAQKLCAYDWELACCHLPQRDVVEFLSFVLPPGSNEWAHYIEYHRLALKAAYKSQYQAPSSASPALVFPSPREYMEVAKIALMDFAALRVAMYGVSNSFKKVDWLPRIVNTVEEQLKHMGPMRAPSDKILLESKL</sequence>
<feature type="compositionally biased region" description="Low complexity" evidence="1">
    <location>
        <begin position="45"/>
        <end position="55"/>
    </location>
</feature>
<proteinExistence type="predicted"/>
<feature type="region of interest" description="Disordered" evidence="1">
    <location>
        <begin position="38"/>
        <end position="102"/>
    </location>
</feature>
<dbReference type="Pfam" id="PF01636">
    <property type="entry name" value="APH"/>
    <property type="match status" value="1"/>
</dbReference>
<dbReference type="AlphaFoldDB" id="A0A197K036"/>
<organism evidence="3 4">
    <name type="scientific">Linnemannia elongata AG-77</name>
    <dbReference type="NCBI Taxonomy" id="1314771"/>
    <lineage>
        <taxon>Eukaryota</taxon>
        <taxon>Fungi</taxon>
        <taxon>Fungi incertae sedis</taxon>
        <taxon>Mucoromycota</taxon>
        <taxon>Mortierellomycotina</taxon>
        <taxon>Mortierellomycetes</taxon>
        <taxon>Mortierellales</taxon>
        <taxon>Mortierellaceae</taxon>
        <taxon>Linnemannia</taxon>
    </lineage>
</organism>
<dbReference type="OrthoDB" id="5945708at2759"/>
<dbReference type="Gene3D" id="3.90.1200.10">
    <property type="match status" value="1"/>
</dbReference>